<comment type="subcellular location">
    <subcellularLocation>
        <location evidence="1">Cell envelope</location>
    </subcellularLocation>
</comment>
<keyword evidence="4 5" id="KW-0732">Signal</keyword>
<accession>A0A1H5NL63</accession>
<dbReference type="PROSITE" id="PS50983">
    <property type="entry name" value="FE_B12_PBP"/>
    <property type="match status" value="1"/>
</dbReference>
<evidence type="ECO:0000256" key="4">
    <source>
        <dbReference type="ARBA" id="ARBA00022729"/>
    </source>
</evidence>
<feature type="chain" id="PRO_5039199887" evidence="5">
    <location>
        <begin position="27"/>
        <end position="326"/>
    </location>
</feature>
<dbReference type="GO" id="GO:0030288">
    <property type="term" value="C:outer membrane-bounded periplasmic space"/>
    <property type="evidence" value="ECO:0007669"/>
    <property type="project" value="TreeGrafter"/>
</dbReference>
<name>A0A1H5NL63_9MICC</name>
<keyword evidence="3" id="KW-0813">Transport</keyword>
<proteinExistence type="inferred from homology"/>
<dbReference type="Pfam" id="PF01497">
    <property type="entry name" value="Peripla_BP_2"/>
    <property type="match status" value="1"/>
</dbReference>
<comment type="similarity">
    <text evidence="2">Belongs to the bacterial solute-binding protein 8 family.</text>
</comment>
<dbReference type="InterPro" id="IPR002491">
    <property type="entry name" value="ABC_transptr_periplasmic_BD"/>
</dbReference>
<feature type="signal peptide" evidence="5">
    <location>
        <begin position="1"/>
        <end position="26"/>
    </location>
</feature>
<evidence type="ECO:0000256" key="2">
    <source>
        <dbReference type="ARBA" id="ARBA00008814"/>
    </source>
</evidence>
<feature type="domain" description="Fe/B12 periplasmic-binding" evidence="6">
    <location>
        <begin position="56"/>
        <end position="326"/>
    </location>
</feature>
<dbReference type="Gene3D" id="3.40.50.1980">
    <property type="entry name" value="Nitrogenase molybdenum iron protein domain"/>
    <property type="match status" value="2"/>
</dbReference>
<evidence type="ECO:0000313" key="8">
    <source>
        <dbReference type="Proteomes" id="UP000182725"/>
    </source>
</evidence>
<dbReference type="InterPro" id="IPR051313">
    <property type="entry name" value="Bact_iron-sidero_bind"/>
</dbReference>
<protein>
    <submittedName>
        <fullName evidence="7">Iron complex transport system substrate-binding protein</fullName>
    </submittedName>
</protein>
<reference evidence="7 8" key="1">
    <citation type="submission" date="2016-10" db="EMBL/GenBank/DDBJ databases">
        <authorList>
            <person name="de Groot N.N."/>
        </authorList>
    </citation>
    <scope>NUCLEOTIDE SEQUENCE [LARGE SCALE GENOMIC DNA]</scope>
    <source>
        <strain evidence="7 8">DSM 22274</strain>
    </source>
</reference>
<dbReference type="Proteomes" id="UP000182725">
    <property type="component" value="Unassembled WGS sequence"/>
</dbReference>
<organism evidence="7 8">
    <name type="scientific">Arthrobacter alpinus</name>
    <dbReference type="NCBI Taxonomy" id="656366"/>
    <lineage>
        <taxon>Bacteria</taxon>
        <taxon>Bacillati</taxon>
        <taxon>Actinomycetota</taxon>
        <taxon>Actinomycetes</taxon>
        <taxon>Micrococcales</taxon>
        <taxon>Micrococcaceae</taxon>
        <taxon>Arthrobacter</taxon>
    </lineage>
</organism>
<dbReference type="PANTHER" id="PTHR30532:SF28">
    <property type="entry name" value="PETROBACTIN-BINDING PROTEIN YCLQ"/>
    <property type="match status" value="1"/>
</dbReference>
<gene>
    <name evidence="7" type="ORF">SAMN04489740_3803</name>
</gene>
<dbReference type="GO" id="GO:1901678">
    <property type="term" value="P:iron coordination entity transport"/>
    <property type="evidence" value="ECO:0007669"/>
    <property type="project" value="UniProtKB-ARBA"/>
</dbReference>
<evidence type="ECO:0000259" key="6">
    <source>
        <dbReference type="PROSITE" id="PS50983"/>
    </source>
</evidence>
<dbReference type="EMBL" id="FNTV01000001">
    <property type="protein sequence ID" value="SEF02200.1"/>
    <property type="molecule type" value="Genomic_DNA"/>
</dbReference>
<evidence type="ECO:0000256" key="1">
    <source>
        <dbReference type="ARBA" id="ARBA00004196"/>
    </source>
</evidence>
<dbReference type="RefSeq" id="WP_074712885.1">
    <property type="nucleotide sequence ID" value="NZ_FNTV01000001.1"/>
</dbReference>
<dbReference type="SUPFAM" id="SSF53807">
    <property type="entry name" value="Helical backbone' metal receptor"/>
    <property type="match status" value="1"/>
</dbReference>
<evidence type="ECO:0000256" key="3">
    <source>
        <dbReference type="ARBA" id="ARBA00022448"/>
    </source>
</evidence>
<evidence type="ECO:0000313" key="7">
    <source>
        <dbReference type="EMBL" id="SEF02200.1"/>
    </source>
</evidence>
<dbReference type="AlphaFoldDB" id="A0A1H5NL63"/>
<dbReference type="PANTHER" id="PTHR30532">
    <property type="entry name" value="IRON III DICITRATE-BINDING PERIPLASMIC PROTEIN"/>
    <property type="match status" value="1"/>
</dbReference>
<evidence type="ECO:0000256" key="5">
    <source>
        <dbReference type="SAM" id="SignalP"/>
    </source>
</evidence>
<sequence>MLKTRLMTFAATAAVLALTACGSQSAAPADSESAVAATVTIEDNNGSHTINTPLKSVVATDNRTFETLAAWDIKLSAAAVALMPKTSPYKSDSSIIDLGSHNEPDLEAVVAVDPDIIVNGQRFTQYQDDFRKLAPNATVLALDPRDGEPLDAELKRQITVLGEVFGKQAEATKLNADFDAAVARVKAAYNKDDTVMGLIASGGKINYSAPSTGRTLGPLFDLLDLTPALEVDKASTDHKGDDISVEAIAKSNPTWMLVMDRDAAVSADDAEYKPANEVLETSAALKNVTATKSGNIVYMPADTYTNEGIQTYTEFLNSFADALEGK</sequence>
<dbReference type="PROSITE" id="PS51257">
    <property type="entry name" value="PROKAR_LIPOPROTEIN"/>
    <property type="match status" value="1"/>
</dbReference>